<dbReference type="EMBL" id="JACHIU010000001">
    <property type="protein sequence ID" value="MBB6473034.1"/>
    <property type="molecule type" value="Genomic_DNA"/>
</dbReference>
<evidence type="ECO:0000313" key="2">
    <source>
        <dbReference type="Proteomes" id="UP000555564"/>
    </source>
</evidence>
<sequence>MNDLFDAESFVESQIRKFVQGLLQRLLADPGLVHPDPGELEEAVHGVADFHSAVNEAVADNQVAHNTMADYFFNEGPALKGVIAALADAFHEAAIDEAGRPSSAS</sequence>
<accession>A0A7X0IEF0</accession>
<proteinExistence type="predicted"/>
<gene>
    <name evidence="1" type="ORF">BJ992_002465</name>
</gene>
<organism evidence="1 2">
    <name type="scientific">Sphaerisporangium rubeum</name>
    <dbReference type="NCBI Taxonomy" id="321317"/>
    <lineage>
        <taxon>Bacteria</taxon>
        <taxon>Bacillati</taxon>
        <taxon>Actinomycetota</taxon>
        <taxon>Actinomycetes</taxon>
        <taxon>Streptosporangiales</taxon>
        <taxon>Streptosporangiaceae</taxon>
        <taxon>Sphaerisporangium</taxon>
    </lineage>
</organism>
<keyword evidence="2" id="KW-1185">Reference proteome</keyword>
<dbReference type="RefSeq" id="WP_221474785.1">
    <property type="nucleotide sequence ID" value="NZ_BAAALO010000016.1"/>
</dbReference>
<evidence type="ECO:0000313" key="1">
    <source>
        <dbReference type="EMBL" id="MBB6473034.1"/>
    </source>
</evidence>
<reference evidence="1 2" key="1">
    <citation type="submission" date="2020-08" db="EMBL/GenBank/DDBJ databases">
        <title>Sequencing the genomes of 1000 actinobacteria strains.</title>
        <authorList>
            <person name="Klenk H.-P."/>
        </authorList>
    </citation>
    <scope>NUCLEOTIDE SEQUENCE [LARGE SCALE GENOMIC DNA]</scope>
    <source>
        <strain evidence="1 2">DSM 44936</strain>
    </source>
</reference>
<dbReference type="Proteomes" id="UP000555564">
    <property type="component" value="Unassembled WGS sequence"/>
</dbReference>
<name>A0A7X0IEF0_9ACTN</name>
<dbReference type="AlphaFoldDB" id="A0A7X0IEF0"/>
<comment type="caution">
    <text evidence="1">The sequence shown here is derived from an EMBL/GenBank/DDBJ whole genome shotgun (WGS) entry which is preliminary data.</text>
</comment>
<protein>
    <submittedName>
        <fullName evidence="1">Uncharacterized protein</fullName>
    </submittedName>
</protein>